<reference evidence="2" key="1">
    <citation type="submission" date="2021-06" db="EMBL/GenBank/DDBJ databases">
        <authorList>
            <person name="Hodson N. C."/>
            <person name="Mongue J. A."/>
            <person name="Jaron S. K."/>
        </authorList>
    </citation>
    <scope>NUCLEOTIDE SEQUENCE</scope>
</reference>
<evidence type="ECO:0000313" key="3">
    <source>
        <dbReference type="Proteomes" id="UP000708208"/>
    </source>
</evidence>
<name>A0A8J2K8D0_9HEXA</name>
<feature type="region of interest" description="Disordered" evidence="1">
    <location>
        <begin position="13"/>
        <end position="36"/>
    </location>
</feature>
<accession>A0A8J2K8D0</accession>
<dbReference type="Proteomes" id="UP000708208">
    <property type="component" value="Unassembled WGS sequence"/>
</dbReference>
<evidence type="ECO:0000313" key="2">
    <source>
        <dbReference type="EMBL" id="CAG7722139.1"/>
    </source>
</evidence>
<sequence length="71" mass="7580">MLMKHIFQSKAQEAKKVSEIPAPQVAPTSTTLSSPGRPFVYTHVSVEPPKSATASSVALTLPNCTPKDEKS</sequence>
<protein>
    <submittedName>
        <fullName evidence="2">Uncharacterized protein</fullName>
    </submittedName>
</protein>
<keyword evidence="3" id="KW-1185">Reference proteome</keyword>
<organism evidence="2 3">
    <name type="scientific">Allacma fusca</name>
    <dbReference type="NCBI Taxonomy" id="39272"/>
    <lineage>
        <taxon>Eukaryota</taxon>
        <taxon>Metazoa</taxon>
        <taxon>Ecdysozoa</taxon>
        <taxon>Arthropoda</taxon>
        <taxon>Hexapoda</taxon>
        <taxon>Collembola</taxon>
        <taxon>Symphypleona</taxon>
        <taxon>Sminthuridae</taxon>
        <taxon>Allacma</taxon>
    </lineage>
</organism>
<evidence type="ECO:0000256" key="1">
    <source>
        <dbReference type="SAM" id="MobiDB-lite"/>
    </source>
</evidence>
<comment type="caution">
    <text evidence="2">The sequence shown here is derived from an EMBL/GenBank/DDBJ whole genome shotgun (WGS) entry which is preliminary data.</text>
</comment>
<dbReference type="EMBL" id="CAJVCH010086571">
    <property type="protein sequence ID" value="CAG7722139.1"/>
    <property type="molecule type" value="Genomic_DNA"/>
</dbReference>
<gene>
    <name evidence="2" type="ORF">AFUS01_LOCUS11308</name>
</gene>
<proteinExistence type="predicted"/>
<dbReference type="AlphaFoldDB" id="A0A8J2K8D0"/>